<dbReference type="InterPro" id="IPR023099">
    <property type="entry name" value="Glyco_hydro_46_N"/>
</dbReference>
<sequence length="325" mass="35514">MSKIRRLKWALLVLVSGGWLLGLSGCGAPTKMATDTDQSATDRSGTNRSRQRQAQADRSSQSRSGTDRSSQAQASADPTTPPTIASGRLRKITFALVASAENSTTAYQSAYRYIEDIGDGRGYTAGIIGFTSGTGDLLQVVQRYQKLAPKNKLTQYLPALRRVNGTASHRGLGKSFVRAWHQASQDPKMIQAQNTIVRQEYLDPAVSYAQRDGLSPLGQYLYYDALVVHGPGTKAEADSFQGIRAAALKKAPTPAQGGKQATYLKAFLAARQPIMLAETAHQDLSRLQVQRQLINAGNFQLKLPLQWRMYGDQYHLTAAMVKQLP</sequence>
<evidence type="ECO:0000313" key="2">
    <source>
        <dbReference type="EMBL" id="MFC6314812.1"/>
    </source>
</evidence>
<evidence type="ECO:0000313" key="3">
    <source>
        <dbReference type="Proteomes" id="UP001596310"/>
    </source>
</evidence>
<dbReference type="PROSITE" id="PS60000">
    <property type="entry name" value="CHITOSANASE_46_80"/>
    <property type="match status" value="1"/>
</dbReference>
<dbReference type="Proteomes" id="UP001596310">
    <property type="component" value="Unassembled WGS sequence"/>
</dbReference>
<comment type="caution">
    <text evidence="2">The sequence shown here is derived from an EMBL/GenBank/DDBJ whole genome shotgun (WGS) entry which is preliminary data.</text>
</comment>
<dbReference type="EMBL" id="JBHSSM010000014">
    <property type="protein sequence ID" value="MFC6314812.1"/>
    <property type="molecule type" value="Genomic_DNA"/>
</dbReference>
<name>A0ABW1UPP8_9LACO</name>
<dbReference type="RefSeq" id="WP_225422218.1">
    <property type="nucleotide sequence ID" value="NZ_JBHSSM010000014.1"/>
</dbReference>
<dbReference type="Gene3D" id="1.20.141.10">
    <property type="entry name" value="Chitosanase, subunit A, domain 1"/>
    <property type="match status" value="1"/>
</dbReference>
<feature type="compositionally biased region" description="Polar residues" evidence="1">
    <location>
        <begin position="33"/>
        <end position="47"/>
    </location>
</feature>
<dbReference type="CDD" id="cd00978">
    <property type="entry name" value="chitosanase_GH46"/>
    <property type="match status" value="1"/>
</dbReference>
<keyword evidence="3" id="KW-1185">Reference proteome</keyword>
<organism evidence="2 3">
    <name type="scientific">Lapidilactobacillus achengensis</name>
    <dbReference type="NCBI Taxonomy" id="2486000"/>
    <lineage>
        <taxon>Bacteria</taxon>
        <taxon>Bacillati</taxon>
        <taxon>Bacillota</taxon>
        <taxon>Bacilli</taxon>
        <taxon>Lactobacillales</taxon>
        <taxon>Lactobacillaceae</taxon>
        <taxon>Lapidilactobacillus</taxon>
    </lineage>
</organism>
<dbReference type="SUPFAM" id="SSF53955">
    <property type="entry name" value="Lysozyme-like"/>
    <property type="match status" value="1"/>
</dbReference>
<dbReference type="Gene3D" id="3.30.386.10">
    <property type="entry name" value="Chitosanase, subunit A, domain 2"/>
    <property type="match status" value="1"/>
</dbReference>
<dbReference type="PROSITE" id="PS51257">
    <property type="entry name" value="PROKAR_LIPOPROTEIN"/>
    <property type="match status" value="1"/>
</dbReference>
<feature type="compositionally biased region" description="Low complexity" evidence="1">
    <location>
        <begin position="52"/>
        <end position="71"/>
    </location>
</feature>
<dbReference type="InterPro" id="IPR000400">
    <property type="entry name" value="Glyco_hydro_46"/>
</dbReference>
<accession>A0ABW1UPP8</accession>
<evidence type="ECO:0000256" key="1">
    <source>
        <dbReference type="SAM" id="MobiDB-lite"/>
    </source>
</evidence>
<proteinExistence type="predicted"/>
<protein>
    <submittedName>
        <fullName evidence="2">Chitosanase</fullName>
    </submittedName>
</protein>
<dbReference type="InterPro" id="IPR023346">
    <property type="entry name" value="Lysozyme-like_dom_sf"/>
</dbReference>
<reference evidence="3" key="1">
    <citation type="journal article" date="2019" name="Int. J. Syst. Evol. Microbiol.">
        <title>The Global Catalogue of Microorganisms (GCM) 10K type strain sequencing project: providing services to taxonomists for standard genome sequencing and annotation.</title>
        <authorList>
            <consortium name="The Broad Institute Genomics Platform"/>
            <consortium name="The Broad Institute Genome Sequencing Center for Infectious Disease"/>
            <person name="Wu L."/>
            <person name="Ma J."/>
        </authorList>
    </citation>
    <scope>NUCLEOTIDE SEQUENCE [LARGE SCALE GENOMIC DNA]</scope>
    <source>
        <strain evidence="3">CCM 8897</strain>
    </source>
</reference>
<dbReference type="Pfam" id="PF01374">
    <property type="entry name" value="Glyco_hydro_46"/>
    <property type="match status" value="1"/>
</dbReference>
<feature type="region of interest" description="Disordered" evidence="1">
    <location>
        <begin position="31"/>
        <end position="85"/>
    </location>
</feature>
<gene>
    <name evidence="2" type="ORF">ACFQHW_04420</name>
</gene>